<keyword evidence="1" id="KW-0547">Nucleotide-binding</keyword>
<reference evidence="3 4" key="1">
    <citation type="submission" date="2021-04" db="EMBL/GenBank/DDBJ databases">
        <authorList>
            <person name="Pira H."/>
            <person name="Risdian C."/>
            <person name="Wink J."/>
        </authorList>
    </citation>
    <scope>NUCLEOTIDE SEQUENCE [LARGE SCALE GENOMIC DNA]</scope>
    <source>
        <strain evidence="3 4">WH131</strain>
    </source>
</reference>
<dbReference type="InterPro" id="IPR050625">
    <property type="entry name" value="ParA/MinD_ATPase"/>
</dbReference>
<proteinExistence type="predicted"/>
<keyword evidence="4" id="KW-1185">Reference proteome</keyword>
<evidence type="ECO:0000313" key="4">
    <source>
        <dbReference type="Proteomes" id="UP000699975"/>
    </source>
</evidence>
<evidence type="ECO:0000256" key="2">
    <source>
        <dbReference type="ARBA" id="ARBA00022840"/>
    </source>
</evidence>
<sequence length="427" mass="45663">MNAPWKSGLPGNRDAFAAYICDDAALDVLRPVVIEMGWQTEKCNKGGLRNAIQSLSVSASPAILVVDLSESGDPLNDINALAEVCEPGTVVIAIGQVNDVRLYRDLIASGIHDYLLKPLNAQQVHDALNQALAVFTSPKAGDGDAVKKHISTAIVGTRGGAGASTLATSLAWLFSSEHDSPTALLDLDIHFGTGALALDLEPGRGLTDAIDNPSRIDGLFIERAMTRANEKLSILSAEAPISQPLMTDGAAFVQLEEEFRQAFEMTVIDMPRNMLINFPHLLADVNLVVLTCELTLASARDTIRVLSWLKTNAAHAHPMIVANKVQSGVAEISKADFEASIERKIDFVIPYDVKAATNAAKLGQVFVDANRSSKASSVIRQIGERIMGASEEDLASVSEEKKSLLGGFDLKSLLAKKDKAEVKEAAE</sequence>
<accession>A0ABS6SIS7</accession>
<name>A0ABS6SIS7_9SPHN</name>
<evidence type="ECO:0000256" key="1">
    <source>
        <dbReference type="ARBA" id="ARBA00022741"/>
    </source>
</evidence>
<dbReference type="PANTHER" id="PTHR43384">
    <property type="entry name" value="SEPTUM SITE-DETERMINING PROTEIN MIND HOMOLOG, CHLOROPLASTIC-RELATED"/>
    <property type="match status" value="1"/>
</dbReference>
<dbReference type="Proteomes" id="UP000699975">
    <property type="component" value="Unassembled WGS sequence"/>
</dbReference>
<protein>
    <submittedName>
        <fullName evidence="3">Pilus assembly protein CpaE</fullName>
    </submittedName>
</protein>
<evidence type="ECO:0000313" key="3">
    <source>
        <dbReference type="EMBL" id="MBV7264914.1"/>
    </source>
</evidence>
<keyword evidence="2" id="KW-0067">ATP-binding</keyword>
<comment type="caution">
    <text evidence="3">The sequence shown here is derived from an EMBL/GenBank/DDBJ whole genome shotgun (WGS) entry which is preliminary data.</text>
</comment>
<dbReference type="EMBL" id="JAGSPB010000001">
    <property type="protein sequence ID" value="MBV7264914.1"/>
    <property type="molecule type" value="Genomic_DNA"/>
</dbReference>
<dbReference type="RefSeq" id="WP_218315440.1">
    <property type="nucleotide sequence ID" value="NZ_JAGSPB010000001.1"/>
</dbReference>
<gene>
    <name evidence="3" type="ORF">KCG45_01830</name>
</gene>
<dbReference type="PANTHER" id="PTHR43384:SF6">
    <property type="entry name" value="SEPTUM SITE-DETERMINING PROTEIN MIND HOMOLOG, CHLOROPLASTIC"/>
    <property type="match status" value="1"/>
</dbReference>
<organism evidence="3 4">
    <name type="scientific">Erythrobacter ani</name>
    <dbReference type="NCBI Taxonomy" id="2827235"/>
    <lineage>
        <taxon>Bacteria</taxon>
        <taxon>Pseudomonadati</taxon>
        <taxon>Pseudomonadota</taxon>
        <taxon>Alphaproteobacteria</taxon>
        <taxon>Sphingomonadales</taxon>
        <taxon>Erythrobacteraceae</taxon>
        <taxon>Erythrobacter/Porphyrobacter group</taxon>
        <taxon>Erythrobacter</taxon>
    </lineage>
</organism>